<keyword evidence="9" id="KW-1185">Reference proteome</keyword>
<evidence type="ECO:0000256" key="3">
    <source>
        <dbReference type="ARBA" id="ARBA00022989"/>
    </source>
</evidence>
<feature type="transmembrane region" description="Helical" evidence="6">
    <location>
        <begin position="110"/>
        <end position="133"/>
    </location>
</feature>
<evidence type="ECO:0000313" key="9">
    <source>
        <dbReference type="Proteomes" id="UP000241808"/>
    </source>
</evidence>
<dbReference type="PROSITE" id="PS52015">
    <property type="entry name" value="TONB_CTD"/>
    <property type="match status" value="1"/>
</dbReference>
<keyword evidence="3 6" id="KW-1133">Transmembrane helix</keyword>
<feature type="compositionally biased region" description="Pro residues" evidence="5">
    <location>
        <begin position="243"/>
        <end position="255"/>
    </location>
</feature>
<dbReference type="Gene3D" id="3.30.1150.10">
    <property type="match status" value="1"/>
</dbReference>
<feature type="region of interest" description="Disordered" evidence="5">
    <location>
        <begin position="1"/>
        <end position="57"/>
    </location>
</feature>
<evidence type="ECO:0000256" key="2">
    <source>
        <dbReference type="ARBA" id="ARBA00022692"/>
    </source>
</evidence>
<comment type="caution">
    <text evidence="8">The sequence shown here is derived from an EMBL/GenBank/DDBJ whole genome shotgun (WGS) entry which is preliminary data.</text>
</comment>
<evidence type="ECO:0000313" key="8">
    <source>
        <dbReference type="EMBL" id="PTM61698.1"/>
    </source>
</evidence>
<feature type="compositionally biased region" description="Low complexity" evidence="5">
    <location>
        <begin position="185"/>
        <end position="197"/>
    </location>
</feature>
<organism evidence="8 9">
    <name type="scientific">Phreatobacter oligotrophus</name>
    <dbReference type="NCBI Taxonomy" id="1122261"/>
    <lineage>
        <taxon>Bacteria</taxon>
        <taxon>Pseudomonadati</taxon>
        <taxon>Pseudomonadota</taxon>
        <taxon>Alphaproteobacteria</taxon>
        <taxon>Hyphomicrobiales</taxon>
        <taxon>Phreatobacteraceae</taxon>
        <taxon>Phreatobacter</taxon>
    </lineage>
</organism>
<reference evidence="8 9" key="1">
    <citation type="submission" date="2018-04" db="EMBL/GenBank/DDBJ databases">
        <title>Genomic Encyclopedia of Archaeal and Bacterial Type Strains, Phase II (KMG-II): from individual species to whole genera.</title>
        <authorList>
            <person name="Goeker M."/>
        </authorList>
    </citation>
    <scope>NUCLEOTIDE SEQUENCE [LARGE SCALE GENOMIC DNA]</scope>
    <source>
        <strain evidence="8 9">DSM 25521</strain>
    </source>
</reference>
<keyword evidence="4 6" id="KW-0472">Membrane</keyword>
<dbReference type="GO" id="GO:0055085">
    <property type="term" value="P:transmembrane transport"/>
    <property type="evidence" value="ECO:0007669"/>
    <property type="project" value="InterPro"/>
</dbReference>
<protein>
    <submittedName>
        <fullName evidence="8">TonB family protein</fullName>
    </submittedName>
</protein>
<sequence length="476" mass="48220">MAGAATARRMEGGRPMASRSRGRARVEPVLVGSDGQTRTGLSGSASPGAAAQRGEGAPPVILPLPEPAAAVPAPAVIISAAAMDDHAAGAAVAIAPERAVSTCPMPARRLSLSVIASIALHGAAAAAFVWLGLKAPAPISAGEEGIAVEMVVAADTGSASQQDSASGRQEAVNPAIASEVRQAVEAPPAETPPEMAALDPSPVPTDEPPVAQPDPLTMAERLVDQLPPPPLPESLAAAERSVEPPPVETPAPPVPEQAATPPQPAALAQAEAPAEANQLAELQTAPPQPVLPPPPAPALRPATPPSAVRREAVRQPPTRREAPVTRDQTRPTRQAAATPQPDRPARAARQAASAAAQAERGDGAGQRNRQQSDANGTTGAATTAAVAAWRQRVLAHLARFKVYPDHARDAGIRGRAAVSFTLTANGAVSSVSIATSSGAAVLDQATLAMVRRAQPFPPNPAGSPASFTTGINYSLY</sequence>
<dbReference type="InterPro" id="IPR006260">
    <property type="entry name" value="TonB/TolA_C"/>
</dbReference>
<dbReference type="Pfam" id="PF03544">
    <property type="entry name" value="TonB_C"/>
    <property type="match status" value="1"/>
</dbReference>
<dbReference type="AlphaFoldDB" id="A0A2T4ZI79"/>
<dbReference type="NCBIfam" id="TIGR01352">
    <property type="entry name" value="tonB_Cterm"/>
    <property type="match status" value="1"/>
</dbReference>
<feature type="region of interest" description="Disordered" evidence="5">
    <location>
        <begin position="183"/>
        <end position="379"/>
    </location>
</feature>
<dbReference type="SUPFAM" id="SSF74653">
    <property type="entry name" value="TolA/TonB C-terminal domain"/>
    <property type="match status" value="1"/>
</dbReference>
<feature type="compositionally biased region" description="Pro residues" evidence="5">
    <location>
        <begin position="201"/>
        <end position="212"/>
    </location>
</feature>
<evidence type="ECO:0000256" key="5">
    <source>
        <dbReference type="SAM" id="MobiDB-lite"/>
    </source>
</evidence>
<feature type="compositionally biased region" description="Low complexity" evidence="5">
    <location>
        <begin position="256"/>
        <end position="285"/>
    </location>
</feature>
<evidence type="ECO:0000259" key="7">
    <source>
        <dbReference type="PROSITE" id="PS52015"/>
    </source>
</evidence>
<comment type="subcellular location">
    <subcellularLocation>
        <location evidence="1">Membrane</location>
        <topology evidence="1">Single-pass membrane protein</topology>
    </subcellularLocation>
</comment>
<dbReference type="EMBL" id="PZZL01000001">
    <property type="protein sequence ID" value="PTM61698.1"/>
    <property type="molecule type" value="Genomic_DNA"/>
</dbReference>
<evidence type="ECO:0000256" key="4">
    <source>
        <dbReference type="ARBA" id="ARBA00023136"/>
    </source>
</evidence>
<dbReference type="Proteomes" id="UP000241808">
    <property type="component" value="Unassembled WGS sequence"/>
</dbReference>
<evidence type="ECO:0000256" key="6">
    <source>
        <dbReference type="SAM" id="Phobius"/>
    </source>
</evidence>
<keyword evidence="2 6" id="KW-0812">Transmembrane</keyword>
<dbReference type="GO" id="GO:0016020">
    <property type="term" value="C:membrane"/>
    <property type="evidence" value="ECO:0007669"/>
    <property type="project" value="UniProtKB-SubCell"/>
</dbReference>
<feature type="domain" description="TonB C-terminal" evidence="7">
    <location>
        <begin position="388"/>
        <end position="476"/>
    </location>
</feature>
<proteinExistence type="predicted"/>
<gene>
    <name evidence="8" type="ORF">C8P69_101369</name>
</gene>
<accession>A0A2T4ZI79</accession>
<feature type="compositionally biased region" description="Low complexity" evidence="5">
    <location>
        <begin position="40"/>
        <end position="51"/>
    </location>
</feature>
<feature type="compositionally biased region" description="Basic and acidic residues" evidence="5">
    <location>
        <begin position="308"/>
        <end position="330"/>
    </location>
</feature>
<evidence type="ECO:0000256" key="1">
    <source>
        <dbReference type="ARBA" id="ARBA00004167"/>
    </source>
</evidence>
<dbReference type="InterPro" id="IPR037682">
    <property type="entry name" value="TonB_C"/>
</dbReference>
<name>A0A2T4ZI79_9HYPH</name>
<feature type="compositionally biased region" description="Pro residues" evidence="5">
    <location>
        <begin position="286"/>
        <end position="304"/>
    </location>
</feature>
<feature type="compositionally biased region" description="Low complexity" evidence="5">
    <location>
        <begin position="347"/>
        <end position="358"/>
    </location>
</feature>